<dbReference type="Proteomes" id="UP000041254">
    <property type="component" value="Unassembled WGS sequence"/>
</dbReference>
<accession>A0A0G4EC26</accession>
<dbReference type="InParanoid" id="A0A0G4EC26"/>
<gene>
    <name evidence="1" type="ORF">Vbra_11118</name>
</gene>
<dbReference type="VEuPathDB" id="CryptoDB:Vbra_11118"/>
<name>A0A0G4EC26_VITBC</name>
<dbReference type="EMBL" id="CDMY01000117">
    <property type="protein sequence ID" value="CEL92881.1"/>
    <property type="molecule type" value="Genomic_DNA"/>
</dbReference>
<proteinExistence type="predicted"/>
<sequence length="129" mass="13563">MLQTGVLPSKGLVAPSRTMGWSSAIGEVAIHVLQIVGVTDSRDDVTVSAADETPRRRETVRCVAVQGCACSGVRQSRRPFSAPPSSPNQPSIHFIGSGCRIVALEEPRMIRASGSLGVHVQMLSAVRGG</sequence>
<dbReference type="AlphaFoldDB" id="A0A0G4EC26"/>
<organism evidence="1 2">
    <name type="scientific">Vitrella brassicaformis (strain CCMP3155)</name>
    <dbReference type="NCBI Taxonomy" id="1169540"/>
    <lineage>
        <taxon>Eukaryota</taxon>
        <taxon>Sar</taxon>
        <taxon>Alveolata</taxon>
        <taxon>Colpodellida</taxon>
        <taxon>Vitrellaceae</taxon>
        <taxon>Vitrella</taxon>
    </lineage>
</organism>
<keyword evidence="2" id="KW-1185">Reference proteome</keyword>
<evidence type="ECO:0000313" key="1">
    <source>
        <dbReference type="EMBL" id="CEL92881.1"/>
    </source>
</evidence>
<protein>
    <submittedName>
        <fullName evidence="1">Uncharacterized protein</fullName>
    </submittedName>
</protein>
<evidence type="ECO:0000313" key="2">
    <source>
        <dbReference type="Proteomes" id="UP000041254"/>
    </source>
</evidence>
<reference evidence="1 2" key="1">
    <citation type="submission" date="2014-11" db="EMBL/GenBank/DDBJ databases">
        <authorList>
            <person name="Zhu J."/>
            <person name="Qi W."/>
            <person name="Song R."/>
        </authorList>
    </citation>
    <scope>NUCLEOTIDE SEQUENCE [LARGE SCALE GENOMIC DNA]</scope>
</reference>